<evidence type="ECO:0000256" key="3">
    <source>
        <dbReference type="ARBA" id="ARBA00023015"/>
    </source>
</evidence>
<feature type="compositionally biased region" description="Polar residues" evidence="7">
    <location>
        <begin position="635"/>
        <end position="659"/>
    </location>
</feature>
<dbReference type="PANTHER" id="PTHR31845:SF39">
    <property type="entry name" value="TRANSCRIPTION FACTOR PBCR-RELATED"/>
    <property type="match status" value="1"/>
</dbReference>
<dbReference type="PROSITE" id="PS00463">
    <property type="entry name" value="ZN2_CY6_FUNGAL_1"/>
    <property type="match status" value="1"/>
</dbReference>
<evidence type="ECO:0000259" key="8">
    <source>
        <dbReference type="PROSITE" id="PS50048"/>
    </source>
</evidence>
<feature type="domain" description="Zn(2)-C6 fungal-type" evidence="8">
    <location>
        <begin position="115"/>
        <end position="149"/>
    </location>
</feature>
<dbReference type="GO" id="GO:0000976">
    <property type="term" value="F:transcription cis-regulatory region binding"/>
    <property type="evidence" value="ECO:0007669"/>
    <property type="project" value="TreeGrafter"/>
</dbReference>
<dbReference type="GO" id="GO:0005634">
    <property type="term" value="C:nucleus"/>
    <property type="evidence" value="ECO:0007669"/>
    <property type="project" value="UniProtKB-SubCell"/>
</dbReference>
<proteinExistence type="predicted"/>
<evidence type="ECO:0000256" key="1">
    <source>
        <dbReference type="ARBA" id="ARBA00004123"/>
    </source>
</evidence>
<dbReference type="OrthoDB" id="8062037at2759"/>
<feature type="compositionally biased region" description="Basic and acidic residues" evidence="7">
    <location>
        <begin position="32"/>
        <end position="54"/>
    </location>
</feature>
<keyword evidence="5" id="KW-0804">Transcription</keyword>
<dbReference type="SUPFAM" id="SSF57701">
    <property type="entry name" value="Zn2/Cys6 DNA-binding domain"/>
    <property type="match status" value="1"/>
</dbReference>
<dbReference type="CDD" id="cd00067">
    <property type="entry name" value="GAL4"/>
    <property type="match status" value="1"/>
</dbReference>
<feature type="region of interest" description="Disordered" evidence="7">
    <location>
        <begin position="27"/>
        <end position="55"/>
    </location>
</feature>
<evidence type="ECO:0000313" key="9">
    <source>
        <dbReference type="EMBL" id="OQE01679.1"/>
    </source>
</evidence>
<dbReference type="PANTHER" id="PTHR31845">
    <property type="entry name" value="FINGER DOMAIN PROTEIN, PUTATIVE-RELATED"/>
    <property type="match status" value="1"/>
</dbReference>
<dbReference type="InterPro" id="IPR051089">
    <property type="entry name" value="prtT"/>
</dbReference>
<gene>
    <name evidence="9" type="ORF">PENVUL_c041G03526</name>
</gene>
<feature type="compositionally biased region" description="Polar residues" evidence="7">
    <location>
        <begin position="179"/>
        <end position="209"/>
    </location>
</feature>
<dbReference type="Proteomes" id="UP000191518">
    <property type="component" value="Unassembled WGS sequence"/>
</dbReference>
<dbReference type="GO" id="GO:0008270">
    <property type="term" value="F:zinc ion binding"/>
    <property type="evidence" value="ECO:0007669"/>
    <property type="project" value="InterPro"/>
</dbReference>
<dbReference type="GO" id="GO:0000981">
    <property type="term" value="F:DNA-binding transcription factor activity, RNA polymerase II-specific"/>
    <property type="evidence" value="ECO:0007669"/>
    <property type="project" value="InterPro"/>
</dbReference>
<comment type="caution">
    <text evidence="9">The sequence shown here is derived from an EMBL/GenBank/DDBJ whole genome shotgun (WGS) entry which is preliminary data.</text>
</comment>
<sequence length="730" mass="81027">MAFLKFRLENTRERSAPVPIAAAVSQPSLRRQNGDVQHDSPRRLRDQASSDERIPITPSASRAGKICEHDLGVPGLDLTARCSRRLGIHQPDEITNSKHVGPKNRQWRQLRRGSACIECKISKTRCEKSPTTAKDKCRRCLRQNKECIRYSSARPSPVEHSGKGSDGPSKDGAIGIDFNSETDPSTAFSMGFTETNLPSSPSSRTSTKQLENKSDSILTPEIAEQVFLQYITKFAPKYPIVVFPPGTTPVDVRNSKPLLFLSILSVACAGYCPLTKQRELALEVRGCLADTAIVRGEKSLELVQALQVVSFWYRAPDTYTQMIQNQLASISTTMAMDLGLDNLKLASRAQDKWSRAEAQRAWLSCFLLSASLSLILRRPNPTPCFAKLDDYIFDLQQNNASPTDAFLCKLVTTELLCHIIDQELCLSNPVQAVSAPSLKSMAIIQTIQTRIDWLALGQFHPLERSLFEFGRLASSLYMHELALHVNNNIDEFKAPFSAKSLKTCSFVDMQDSSNLSMIRAIIMASQGLLDIFLGFSISEMLTLPPHIYGGRVIYAVILLMKIHKAITTFEKGVSDFIYADNLRLEVYLEQLLITSKRLITEDGRSALSRAFLIMPQLVELFKRPSKADEDPTMGSIPTKTGNGQLDTASPISTVAPSDSSTAIQALENKSTPGNSRPLDRPVRQLDELIQPAIPPFHPVTHSEDTSFGISGPTVASDTWFWEFFNIDMLN</sequence>
<dbReference type="InterPro" id="IPR007219">
    <property type="entry name" value="XnlR_reg_dom"/>
</dbReference>
<evidence type="ECO:0000313" key="10">
    <source>
        <dbReference type="Proteomes" id="UP000191518"/>
    </source>
</evidence>
<evidence type="ECO:0000256" key="6">
    <source>
        <dbReference type="ARBA" id="ARBA00023242"/>
    </source>
</evidence>
<keyword evidence="3" id="KW-0805">Transcription regulation</keyword>
<dbReference type="InterPro" id="IPR001138">
    <property type="entry name" value="Zn2Cys6_DnaBD"/>
</dbReference>
<evidence type="ECO:0000256" key="4">
    <source>
        <dbReference type="ARBA" id="ARBA00023125"/>
    </source>
</evidence>
<keyword evidence="2" id="KW-0479">Metal-binding</keyword>
<dbReference type="STRING" id="29845.A0A1V6RJS4"/>
<evidence type="ECO:0000256" key="7">
    <source>
        <dbReference type="SAM" id="MobiDB-lite"/>
    </source>
</evidence>
<dbReference type="InterPro" id="IPR036864">
    <property type="entry name" value="Zn2-C6_fun-type_DNA-bd_sf"/>
</dbReference>
<comment type="subcellular location">
    <subcellularLocation>
        <location evidence="1">Nucleus</location>
    </subcellularLocation>
</comment>
<dbReference type="AlphaFoldDB" id="A0A1V6RJS4"/>
<feature type="region of interest" description="Disordered" evidence="7">
    <location>
        <begin position="624"/>
        <end position="659"/>
    </location>
</feature>
<dbReference type="CDD" id="cd12148">
    <property type="entry name" value="fungal_TF_MHR"/>
    <property type="match status" value="1"/>
</dbReference>
<keyword evidence="10" id="KW-1185">Reference proteome</keyword>
<evidence type="ECO:0000256" key="2">
    <source>
        <dbReference type="ARBA" id="ARBA00022723"/>
    </source>
</evidence>
<dbReference type="GO" id="GO:0006351">
    <property type="term" value="P:DNA-templated transcription"/>
    <property type="evidence" value="ECO:0007669"/>
    <property type="project" value="InterPro"/>
</dbReference>
<organism evidence="9 10">
    <name type="scientific">Penicillium vulpinum</name>
    <dbReference type="NCBI Taxonomy" id="29845"/>
    <lineage>
        <taxon>Eukaryota</taxon>
        <taxon>Fungi</taxon>
        <taxon>Dikarya</taxon>
        <taxon>Ascomycota</taxon>
        <taxon>Pezizomycotina</taxon>
        <taxon>Eurotiomycetes</taxon>
        <taxon>Eurotiomycetidae</taxon>
        <taxon>Eurotiales</taxon>
        <taxon>Aspergillaceae</taxon>
        <taxon>Penicillium</taxon>
    </lineage>
</organism>
<keyword evidence="6" id="KW-0539">Nucleus</keyword>
<feature type="region of interest" description="Disordered" evidence="7">
    <location>
        <begin position="152"/>
        <end position="213"/>
    </location>
</feature>
<dbReference type="Pfam" id="PF04082">
    <property type="entry name" value="Fungal_trans"/>
    <property type="match status" value="1"/>
</dbReference>
<reference evidence="10" key="1">
    <citation type="journal article" date="2017" name="Nat. Microbiol.">
        <title>Global analysis of biosynthetic gene clusters reveals vast potential of secondary metabolite production in Penicillium species.</title>
        <authorList>
            <person name="Nielsen J.C."/>
            <person name="Grijseels S."/>
            <person name="Prigent S."/>
            <person name="Ji B."/>
            <person name="Dainat J."/>
            <person name="Nielsen K.F."/>
            <person name="Frisvad J.C."/>
            <person name="Workman M."/>
            <person name="Nielsen J."/>
        </authorList>
    </citation>
    <scope>NUCLEOTIDE SEQUENCE [LARGE SCALE GENOMIC DNA]</scope>
    <source>
        <strain evidence="10">IBT 29486</strain>
    </source>
</reference>
<dbReference type="EMBL" id="MDYP01000041">
    <property type="protein sequence ID" value="OQE01679.1"/>
    <property type="molecule type" value="Genomic_DNA"/>
</dbReference>
<protein>
    <recommendedName>
        <fullName evidence="8">Zn(2)-C6 fungal-type domain-containing protein</fullName>
    </recommendedName>
</protein>
<evidence type="ECO:0000256" key="5">
    <source>
        <dbReference type="ARBA" id="ARBA00023163"/>
    </source>
</evidence>
<accession>A0A1V6RJS4</accession>
<keyword evidence="4" id="KW-0238">DNA-binding</keyword>
<dbReference type="PROSITE" id="PS50048">
    <property type="entry name" value="ZN2_CY6_FUNGAL_2"/>
    <property type="match status" value="1"/>
</dbReference>
<name>A0A1V6RJS4_9EURO</name>